<dbReference type="PANTHER" id="PTHR33877:SF2">
    <property type="entry name" value="OS07G0170200 PROTEIN"/>
    <property type="match status" value="1"/>
</dbReference>
<keyword evidence="3" id="KW-0540">Nuclease</keyword>
<organism evidence="3 4">
    <name type="scientific">Neobacillus piezotolerans</name>
    <dbReference type="NCBI Taxonomy" id="2259171"/>
    <lineage>
        <taxon>Bacteria</taxon>
        <taxon>Bacillati</taxon>
        <taxon>Bacillota</taxon>
        <taxon>Bacilli</taxon>
        <taxon>Bacillales</taxon>
        <taxon>Bacillaceae</taxon>
        <taxon>Neobacillus</taxon>
    </lineage>
</organism>
<dbReference type="InterPro" id="IPR052892">
    <property type="entry name" value="NA-targeting_endonuclease"/>
</dbReference>
<dbReference type="InterPro" id="IPR047693">
    <property type="entry name" value="RNA-guided_IscB-like"/>
</dbReference>
<dbReference type="Proteomes" id="UP000257144">
    <property type="component" value="Unassembled WGS sequence"/>
</dbReference>
<dbReference type="InterPro" id="IPR003615">
    <property type="entry name" value="HNH_nuc"/>
</dbReference>
<keyword evidence="3" id="KW-0378">Hydrolase</keyword>
<dbReference type="NCBIfam" id="NF040563">
    <property type="entry name" value="guided_IscB"/>
    <property type="match status" value="1"/>
</dbReference>
<keyword evidence="4" id="KW-1185">Reference proteome</keyword>
<feature type="compositionally biased region" description="Basic and acidic residues" evidence="1">
    <location>
        <begin position="117"/>
        <end position="130"/>
    </location>
</feature>
<dbReference type="Pfam" id="PF14239">
    <property type="entry name" value="RRXRR"/>
    <property type="match status" value="1"/>
</dbReference>
<dbReference type="CDD" id="cd00085">
    <property type="entry name" value="HNHc"/>
    <property type="match status" value="1"/>
</dbReference>
<dbReference type="PANTHER" id="PTHR33877">
    <property type="entry name" value="SLL1193 PROTEIN"/>
    <property type="match status" value="1"/>
</dbReference>
<dbReference type="GO" id="GO:0004519">
    <property type="term" value="F:endonuclease activity"/>
    <property type="evidence" value="ECO:0007669"/>
    <property type="project" value="UniProtKB-KW"/>
</dbReference>
<reference evidence="3 4" key="1">
    <citation type="submission" date="2018-07" db="EMBL/GenBank/DDBJ databases">
        <title>Bacillus sp. YLB-04 draft genome sequence.</title>
        <authorList>
            <person name="Yu L."/>
            <person name="Tang X."/>
        </authorList>
    </citation>
    <scope>NUCLEOTIDE SEQUENCE [LARGE SCALE GENOMIC DNA]</scope>
    <source>
        <strain evidence="3 4">YLB-04</strain>
    </source>
</reference>
<evidence type="ECO:0000313" key="4">
    <source>
        <dbReference type="Proteomes" id="UP000257144"/>
    </source>
</evidence>
<sequence length="420" mass="49358">MTHCFVLDAQGRKLSPTKEKRAWYLIRKQKAILKCKFPMVIQLVREVPEEEIDTTPIHLGIDDGSKLAGIALVQECGTENKPVFKGTIELRIDVKEKLAVRRGHRRYRRQHKKYRPARFDNRSSSRKEGRIPPSIRQKKDSVLRVVRQLTKWVRIDQIFLEDVLIDNRALEKGYKPYRWEYQQRNRLDENIRKAAILRDRNTCQDCGATNTRMEVHHITPRRLHGSDSIHNLITLCSKCHEKIAGEELLHSQRFYQKIKGKSISFRDAMHVMQGKTYLQKALREIAPLNLTTGGDTANKRIDWDIEKTHANDSIVICNLRVNPEQCEMKDWVIKPMKKRSSKKIKSANGIYHRDFVRYTKRNGESYIAYITALYPERNQCNMTTIDGKVLKRYGLSRLSLLWRFNRIYWLINSNEGGESW</sequence>
<dbReference type="AlphaFoldDB" id="A0A3D8GT19"/>
<dbReference type="RefSeq" id="WP_115451136.1">
    <property type="nucleotide sequence ID" value="NZ_QNQT01000002.1"/>
</dbReference>
<gene>
    <name evidence="3" type="ORF">DRW41_06340</name>
</gene>
<dbReference type="Gene3D" id="1.10.30.50">
    <property type="match status" value="1"/>
</dbReference>
<dbReference type="GO" id="GO:0008270">
    <property type="term" value="F:zinc ion binding"/>
    <property type="evidence" value="ECO:0007669"/>
    <property type="project" value="InterPro"/>
</dbReference>
<feature type="region of interest" description="Disordered" evidence="1">
    <location>
        <begin position="105"/>
        <end position="134"/>
    </location>
</feature>
<dbReference type="SMART" id="SM00507">
    <property type="entry name" value="HNHc"/>
    <property type="match status" value="1"/>
</dbReference>
<keyword evidence="3" id="KW-0255">Endonuclease</keyword>
<evidence type="ECO:0000313" key="3">
    <source>
        <dbReference type="EMBL" id="RDU37462.1"/>
    </source>
</evidence>
<evidence type="ECO:0000259" key="2">
    <source>
        <dbReference type="SMART" id="SM00507"/>
    </source>
</evidence>
<dbReference type="EMBL" id="QNQT01000002">
    <property type="protein sequence ID" value="RDU37462.1"/>
    <property type="molecule type" value="Genomic_DNA"/>
</dbReference>
<protein>
    <submittedName>
        <fullName evidence="3">HNH endonuclease</fullName>
    </submittedName>
</protein>
<dbReference type="InterPro" id="IPR002711">
    <property type="entry name" value="HNH"/>
</dbReference>
<dbReference type="GO" id="GO:0003676">
    <property type="term" value="F:nucleic acid binding"/>
    <property type="evidence" value="ECO:0007669"/>
    <property type="project" value="InterPro"/>
</dbReference>
<feature type="domain" description="HNH nuclease" evidence="2">
    <location>
        <begin position="190"/>
        <end position="241"/>
    </location>
</feature>
<name>A0A3D8GT19_9BACI</name>
<evidence type="ECO:0000256" key="1">
    <source>
        <dbReference type="SAM" id="MobiDB-lite"/>
    </source>
</evidence>
<feature type="compositionally biased region" description="Basic residues" evidence="1">
    <location>
        <begin position="105"/>
        <end position="116"/>
    </location>
</feature>
<dbReference type="Pfam" id="PF01844">
    <property type="entry name" value="HNH"/>
    <property type="match status" value="1"/>
</dbReference>
<accession>A0A3D8GT19</accession>
<dbReference type="InterPro" id="IPR025938">
    <property type="entry name" value="RRXRR_dom"/>
</dbReference>
<comment type="caution">
    <text evidence="3">The sequence shown here is derived from an EMBL/GenBank/DDBJ whole genome shotgun (WGS) entry which is preliminary data.</text>
</comment>
<proteinExistence type="predicted"/>
<dbReference type="OrthoDB" id="9811997at2"/>